<dbReference type="VEuPathDB" id="ToxoDB:CSUI_008946"/>
<name>A0A2C6KL81_9APIC</name>
<proteinExistence type="predicted"/>
<evidence type="ECO:0000313" key="2">
    <source>
        <dbReference type="Proteomes" id="UP000221165"/>
    </source>
</evidence>
<protein>
    <submittedName>
        <fullName evidence="1">Uncharacterized protein</fullName>
    </submittedName>
</protein>
<sequence length="68" mass="7208">AVSRTHLAMQALPPRRTTPVQACSENTTTPERALQLSNCIQAAPASPLPLVALSTSFHIPVTDKSRTG</sequence>
<dbReference type="Proteomes" id="UP000221165">
    <property type="component" value="Unassembled WGS sequence"/>
</dbReference>
<reference evidence="1 2" key="1">
    <citation type="journal article" date="2017" name="Int. J. Parasitol.">
        <title>The genome of the protozoan parasite Cystoisospora suis and a reverse vaccinology approach to identify vaccine candidates.</title>
        <authorList>
            <person name="Palmieri N."/>
            <person name="Shrestha A."/>
            <person name="Ruttkowski B."/>
            <person name="Beck T."/>
            <person name="Vogl C."/>
            <person name="Tomley F."/>
            <person name="Blake D.P."/>
            <person name="Joachim A."/>
        </authorList>
    </citation>
    <scope>NUCLEOTIDE SEQUENCE [LARGE SCALE GENOMIC DNA]</scope>
    <source>
        <strain evidence="1 2">Wien I</strain>
    </source>
</reference>
<dbReference type="GeneID" id="94432276"/>
<feature type="non-terminal residue" evidence="1">
    <location>
        <position position="1"/>
    </location>
</feature>
<dbReference type="EMBL" id="MIGC01005149">
    <property type="protein sequence ID" value="PHJ17235.1"/>
    <property type="molecule type" value="Genomic_DNA"/>
</dbReference>
<comment type="caution">
    <text evidence="1">The sequence shown here is derived from an EMBL/GenBank/DDBJ whole genome shotgun (WGS) entry which is preliminary data.</text>
</comment>
<dbReference type="AlphaFoldDB" id="A0A2C6KL81"/>
<dbReference type="RefSeq" id="XP_067918960.1">
    <property type="nucleotide sequence ID" value="XM_068069065.1"/>
</dbReference>
<accession>A0A2C6KL81</accession>
<feature type="non-terminal residue" evidence="1">
    <location>
        <position position="68"/>
    </location>
</feature>
<gene>
    <name evidence="1" type="ORF">CSUI_008946</name>
</gene>
<keyword evidence="2" id="KW-1185">Reference proteome</keyword>
<organism evidence="1 2">
    <name type="scientific">Cystoisospora suis</name>
    <dbReference type="NCBI Taxonomy" id="483139"/>
    <lineage>
        <taxon>Eukaryota</taxon>
        <taxon>Sar</taxon>
        <taxon>Alveolata</taxon>
        <taxon>Apicomplexa</taxon>
        <taxon>Conoidasida</taxon>
        <taxon>Coccidia</taxon>
        <taxon>Eucoccidiorida</taxon>
        <taxon>Eimeriorina</taxon>
        <taxon>Sarcocystidae</taxon>
        <taxon>Cystoisospora</taxon>
    </lineage>
</organism>
<evidence type="ECO:0000313" key="1">
    <source>
        <dbReference type="EMBL" id="PHJ17235.1"/>
    </source>
</evidence>